<dbReference type="SUPFAM" id="SSF50129">
    <property type="entry name" value="GroES-like"/>
    <property type="match status" value="1"/>
</dbReference>
<dbReference type="GO" id="GO:0016628">
    <property type="term" value="F:oxidoreductase activity, acting on the CH-CH group of donors, NAD or NADP as acceptor"/>
    <property type="evidence" value="ECO:0007669"/>
    <property type="project" value="InterPro"/>
</dbReference>
<dbReference type="InterPro" id="IPR036291">
    <property type="entry name" value="NAD(P)-bd_dom_sf"/>
</dbReference>
<dbReference type="RefSeq" id="WP_024767596.1">
    <property type="nucleotide sequence ID" value="NZ_CP049140.1"/>
</dbReference>
<evidence type="ECO:0000259" key="2">
    <source>
        <dbReference type="SMART" id="SM00829"/>
    </source>
</evidence>
<dbReference type="InterPro" id="IPR020843">
    <property type="entry name" value="ER"/>
</dbReference>
<feature type="domain" description="Enoyl reductase (ER)" evidence="2">
    <location>
        <begin position="18"/>
        <end position="337"/>
    </location>
</feature>
<dbReference type="InterPro" id="IPR013149">
    <property type="entry name" value="ADH-like_C"/>
</dbReference>
<protein>
    <submittedName>
        <fullName evidence="3">NADP-dependent oxidoreductase</fullName>
    </submittedName>
</protein>
<accession>A0A6G6IUS6</accession>
<dbReference type="KEGG" id="pnt:G5B91_06815"/>
<name>A0A6G6IUS6_PSENT</name>
<evidence type="ECO:0000256" key="1">
    <source>
        <dbReference type="ARBA" id="ARBA00023002"/>
    </source>
</evidence>
<dbReference type="PANTHER" id="PTHR43205">
    <property type="entry name" value="PROSTAGLANDIN REDUCTASE"/>
    <property type="match status" value="1"/>
</dbReference>
<dbReference type="AlphaFoldDB" id="A0A6G6IUS6"/>
<evidence type="ECO:0000313" key="4">
    <source>
        <dbReference type="Proteomes" id="UP000501063"/>
    </source>
</evidence>
<evidence type="ECO:0000313" key="3">
    <source>
        <dbReference type="EMBL" id="QIE85991.1"/>
    </source>
</evidence>
<dbReference type="Pfam" id="PF16884">
    <property type="entry name" value="ADH_N_2"/>
    <property type="match status" value="1"/>
</dbReference>
<proteinExistence type="predicted"/>
<dbReference type="Gene3D" id="3.40.50.720">
    <property type="entry name" value="NAD(P)-binding Rossmann-like Domain"/>
    <property type="match status" value="1"/>
</dbReference>
<dbReference type="PANTHER" id="PTHR43205:SF42">
    <property type="entry name" value="ALCOHOL DEHYDROGENASE, ZINC-CONTAINING (AFU_ORTHOLOGUE AFUA_7G04530)"/>
    <property type="match status" value="1"/>
</dbReference>
<dbReference type="SMART" id="SM00829">
    <property type="entry name" value="PKS_ER"/>
    <property type="match status" value="1"/>
</dbReference>
<organism evidence="3 4">
    <name type="scientific">Pseudomonas nitroreducens</name>
    <dbReference type="NCBI Taxonomy" id="46680"/>
    <lineage>
        <taxon>Bacteria</taxon>
        <taxon>Pseudomonadati</taxon>
        <taxon>Pseudomonadota</taxon>
        <taxon>Gammaproteobacteria</taxon>
        <taxon>Pseudomonadales</taxon>
        <taxon>Pseudomonadaceae</taxon>
        <taxon>Pseudomonas</taxon>
    </lineage>
</organism>
<reference evidence="3 4" key="1">
    <citation type="submission" date="2020-02" db="EMBL/GenBank/DDBJ databases">
        <title>Integrative conjugative elements (ICEs) and plasmids drive adaptation of Pseudomonas nitroreducens strain HBP1 to wastewater environment.</title>
        <authorList>
            <person name="Sentchilo V."/>
            <person name="Carraro N."/>
            <person name="Bertelli C."/>
            <person name="van der Meer J.R."/>
        </authorList>
    </citation>
    <scope>NUCLEOTIDE SEQUENCE [LARGE SCALE GENOMIC DNA]</scope>
    <source>
        <strain evidence="3 4">HBP1</strain>
    </source>
</reference>
<dbReference type="FunFam" id="3.40.50.720:FF:000121">
    <property type="entry name" value="Prostaglandin reductase 2"/>
    <property type="match status" value="1"/>
</dbReference>
<dbReference type="InterPro" id="IPR011032">
    <property type="entry name" value="GroES-like_sf"/>
</dbReference>
<dbReference type="SUPFAM" id="SSF51735">
    <property type="entry name" value="NAD(P)-binding Rossmann-fold domains"/>
    <property type="match status" value="1"/>
</dbReference>
<dbReference type="Proteomes" id="UP000501063">
    <property type="component" value="Chromosome"/>
</dbReference>
<dbReference type="InterPro" id="IPR045010">
    <property type="entry name" value="MDR_fam"/>
</dbReference>
<dbReference type="Gene3D" id="3.90.180.10">
    <property type="entry name" value="Medium-chain alcohol dehydrogenases, catalytic domain"/>
    <property type="match status" value="1"/>
</dbReference>
<sequence>MTTIKVNRQWLLARRPVGSVRPDDFEYHEGQIPSPGAGDVLVRSLYFGYDASQRIWLTEDGGYMPSIQIGEPMRSMGIGQVVESGNPDYAVGDLVEGFMSWQDYVIMRTDGPMPVRKLPKADYPLSWNLGVFGVGGLTAYFGVSDGLGIKPGDTVVVSAATGATGSLAGGIAKALGAGKVIGIAGGPEKCRWIKEKAGYDEAIDYLNEDLAERLRELCPEGVNAYFDNVGGDMLDTLLLHMAPRGRVLICGAMSSGYTDVKLQGPSNYMRICTHMLTVQGILLFFYRDRFEEGATQMARWIAEGKLHVEENLFEGFEKAPELLPTVFSGKNPGKLLLKVADPS</sequence>
<dbReference type="InterPro" id="IPR041694">
    <property type="entry name" value="ADH_N_2"/>
</dbReference>
<dbReference type="Pfam" id="PF00107">
    <property type="entry name" value="ADH_zinc_N"/>
    <property type="match status" value="1"/>
</dbReference>
<keyword evidence="1" id="KW-0560">Oxidoreductase</keyword>
<dbReference type="EMBL" id="CP049140">
    <property type="protein sequence ID" value="QIE85991.1"/>
    <property type="molecule type" value="Genomic_DNA"/>
</dbReference>
<dbReference type="CDD" id="cd05288">
    <property type="entry name" value="PGDH"/>
    <property type="match status" value="1"/>
</dbReference>
<gene>
    <name evidence="3" type="ORF">G5B91_06815</name>
</gene>